<protein>
    <submittedName>
        <fullName evidence="1">Uncharacterized protein</fullName>
    </submittedName>
</protein>
<organism evidence="1 2">
    <name type="scientific">Ochrobactrum quorumnocens</name>
    <dbReference type="NCBI Taxonomy" id="271865"/>
    <lineage>
        <taxon>Bacteria</taxon>
        <taxon>Pseudomonadati</taxon>
        <taxon>Pseudomonadota</taxon>
        <taxon>Alphaproteobacteria</taxon>
        <taxon>Hyphomicrobiales</taxon>
        <taxon>Brucellaceae</taxon>
        <taxon>Brucella/Ochrobactrum group</taxon>
        <taxon>Ochrobactrum</taxon>
    </lineage>
</organism>
<keyword evidence="2" id="KW-1185">Reference proteome</keyword>
<dbReference type="AlphaFoldDB" id="A0A5N1JV54"/>
<accession>A0A5N1JV54</accession>
<comment type="caution">
    <text evidence="1">The sequence shown here is derived from an EMBL/GenBank/DDBJ whole genome shotgun (WGS) entry which is preliminary data.</text>
</comment>
<proteinExistence type="predicted"/>
<reference evidence="1 2" key="1">
    <citation type="submission" date="2019-09" db="EMBL/GenBank/DDBJ databases">
        <title>Biological control of the noxious weed angled onion (Allium triquetrum) thwarted by endophytic bacteria in Victoria, Australia.</title>
        <authorList>
            <person name="Tehranchian P."/>
            <person name="Adair R.J."/>
            <person name="Van T.H."/>
            <person name="Morrison P.D."/>
            <person name="Williams H."/>
            <person name="Lawrie A.C."/>
        </authorList>
    </citation>
    <scope>NUCLEOTIDE SEQUENCE [LARGE SCALE GENOMIC DNA]</scope>
    <source>
        <strain evidence="1 2">RPTAtOch1</strain>
    </source>
</reference>
<evidence type="ECO:0000313" key="2">
    <source>
        <dbReference type="Proteomes" id="UP000327108"/>
    </source>
</evidence>
<dbReference type="EMBL" id="VYXQ01000014">
    <property type="protein sequence ID" value="KAA9367079.1"/>
    <property type="molecule type" value="Genomic_DNA"/>
</dbReference>
<dbReference type="RefSeq" id="WP_151094354.1">
    <property type="nucleotide sequence ID" value="NZ_VYXQ01000014.1"/>
</dbReference>
<sequence>MLQQLNCDKDGATPRDLALAIFTTYPNGHPEKAWPFYQMIAEATGMSVTTIQPVARDGEIRAWFQVQRKMASGTIAGGPVTLKELSDGKHQLLHREGLRMLLLGPNSLILLDALAQIPQQIRTADLSILRF</sequence>
<evidence type="ECO:0000313" key="1">
    <source>
        <dbReference type="EMBL" id="KAA9367079.1"/>
    </source>
</evidence>
<dbReference type="Proteomes" id="UP000327108">
    <property type="component" value="Unassembled WGS sequence"/>
</dbReference>
<gene>
    <name evidence="1" type="ORF">F3W84_14815</name>
</gene>
<name>A0A5N1JV54_9HYPH</name>